<organism evidence="2 3">
    <name type="scientific">Micromonospora zamorensis</name>
    <dbReference type="NCBI Taxonomy" id="709883"/>
    <lineage>
        <taxon>Bacteria</taxon>
        <taxon>Bacillati</taxon>
        <taxon>Actinomycetota</taxon>
        <taxon>Actinomycetes</taxon>
        <taxon>Micromonosporales</taxon>
        <taxon>Micromonosporaceae</taxon>
        <taxon>Micromonospora</taxon>
    </lineage>
</organism>
<evidence type="ECO:0000256" key="1">
    <source>
        <dbReference type="SAM" id="Phobius"/>
    </source>
</evidence>
<keyword evidence="1" id="KW-1133">Transmembrane helix</keyword>
<dbReference type="Proteomes" id="UP001346877">
    <property type="component" value="Chromosome"/>
</dbReference>
<feature type="transmembrane region" description="Helical" evidence="1">
    <location>
        <begin position="6"/>
        <end position="26"/>
    </location>
</feature>
<keyword evidence="1" id="KW-0472">Membrane</keyword>
<proteinExistence type="predicted"/>
<dbReference type="EMBL" id="CP107941">
    <property type="protein sequence ID" value="WUI83665.1"/>
    <property type="molecule type" value="Genomic_DNA"/>
</dbReference>
<keyword evidence="3" id="KW-1185">Reference proteome</keyword>
<sequence>MNETAAYALILILIGNPASMVVPLLVARYLVHKHDTTPATFATEETR</sequence>
<evidence type="ECO:0000313" key="2">
    <source>
        <dbReference type="EMBL" id="WUI83665.1"/>
    </source>
</evidence>
<evidence type="ECO:0000313" key="3">
    <source>
        <dbReference type="Proteomes" id="UP001346877"/>
    </source>
</evidence>
<accession>A0ABZ1PIM6</accession>
<name>A0ABZ1PIM6_9ACTN</name>
<dbReference type="RefSeq" id="WP_328372907.1">
    <property type="nucleotide sequence ID" value="NZ_CP107941.1"/>
</dbReference>
<gene>
    <name evidence="2" type="ORF">OG375_04725</name>
</gene>
<reference evidence="2 3" key="1">
    <citation type="submission" date="2022-10" db="EMBL/GenBank/DDBJ databases">
        <title>The complete genomes of actinobacterial strains from the NBC collection.</title>
        <authorList>
            <person name="Joergensen T.S."/>
            <person name="Alvarez Arevalo M."/>
            <person name="Sterndorff E.B."/>
            <person name="Faurdal D."/>
            <person name="Vuksanovic O."/>
            <person name="Mourched A.-S."/>
            <person name="Charusanti P."/>
            <person name="Shaw S."/>
            <person name="Blin K."/>
            <person name="Weber T."/>
        </authorList>
    </citation>
    <scope>NUCLEOTIDE SEQUENCE [LARGE SCALE GENOMIC DNA]</scope>
    <source>
        <strain evidence="2 3">NBC_00396</strain>
    </source>
</reference>
<keyword evidence="1" id="KW-0812">Transmembrane</keyword>
<protein>
    <submittedName>
        <fullName evidence="2">Uncharacterized protein</fullName>
    </submittedName>
</protein>